<dbReference type="EMBL" id="JASXSV010000003">
    <property type="protein sequence ID" value="MDP0588165.1"/>
    <property type="molecule type" value="Genomic_DNA"/>
</dbReference>
<comment type="caution">
    <text evidence="1">The sequence shown here is derived from an EMBL/GenBank/DDBJ whole genome shotgun (WGS) entry which is preliminary data.</text>
</comment>
<dbReference type="AlphaFoldDB" id="A0AA90SS19"/>
<evidence type="ECO:0000313" key="1">
    <source>
        <dbReference type="EMBL" id="MDP0588165.1"/>
    </source>
</evidence>
<reference evidence="1 2" key="1">
    <citation type="journal article" date="2023" name="bioRxiv">
        <title>An intranuclear bacterial parasite of deep-sea mussels expresses apoptosis inhibitors acquired from its host.</title>
        <authorList>
            <person name="Gonzalez Porras M.A."/>
            <person name="Assie A."/>
            <person name="Tietjen M."/>
            <person name="Violette M."/>
            <person name="Kleiner M."/>
            <person name="Gruber-Vodicka H."/>
            <person name="Dubilier N."/>
            <person name="Leisch N."/>
        </authorList>
    </citation>
    <scope>NUCLEOTIDE SEQUENCE [LARGE SCALE GENOMIC DNA]</scope>
    <source>
        <strain evidence="1">IAP13</strain>
    </source>
</reference>
<gene>
    <name evidence="1" type="ORF">QS748_02745</name>
</gene>
<protein>
    <submittedName>
        <fullName evidence="1">Uncharacterized protein</fullName>
    </submittedName>
</protein>
<accession>A0AA90SS19</accession>
<proteinExistence type="predicted"/>
<name>A0AA90SS19_9GAMM</name>
<evidence type="ECO:0000313" key="2">
    <source>
        <dbReference type="Proteomes" id="UP001178148"/>
    </source>
</evidence>
<organism evidence="1 2">
    <name type="scientific">Candidatus Endonucleibacter bathymodioli</name>
    <dbReference type="NCBI Taxonomy" id="539814"/>
    <lineage>
        <taxon>Bacteria</taxon>
        <taxon>Pseudomonadati</taxon>
        <taxon>Pseudomonadota</taxon>
        <taxon>Gammaproteobacteria</taxon>
        <taxon>Oceanospirillales</taxon>
        <taxon>Endozoicomonadaceae</taxon>
        <taxon>Candidatus Endonucleibacter</taxon>
    </lineage>
</organism>
<sequence length="302" mass="33514">MASADTSINPILTSLPEGDSISSFPSIVEPDLRAKLQRELGLNDDQLNAWLAMADGNKSDDFLSSVEFDAANKETLNALQKSGPLSNLARELVVVRAPVAMMSEVSNPSNWQKEEYIGPGAMAVNAFIQPSATATLPLDNLDPPLDPNTLSLDALVMSILTQRAEIIEVQLREQIASIQQKNKELETANVWLTRAKDKKAALGTSNWNDFGPEFVKYWKSLGAEYSTRDRDPLHQGLQHTSADWDVDIEGLKGKIEALTSQSQLETTKLQQTINKYNQSFEMLSNFINKYYQSLNAVIQNLR</sequence>
<keyword evidence="2" id="KW-1185">Reference proteome</keyword>
<dbReference type="Proteomes" id="UP001178148">
    <property type="component" value="Unassembled WGS sequence"/>
</dbReference>